<dbReference type="AlphaFoldDB" id="A0A1Y2T335"/>
<dbReference type="InterPro" id="IPR002692">
    <property type="entry name" value="S45"/>
</dbReference>
<dbReference type="Pfam" id="PF01804">
    <property type="entry name" value="Penicil_amidase"/>
    <property type="match status" value="1"/>
</dbReference>
<dbReference type="Proteomes" id="UP000194267">
    <property type="component" value="Unassembled WGS sequence"/>
</dbReference>
<comment type="caution">
    <text evidence="2">The sequence shown here is derived from an EMBL/GenBank/DDBJ whole genome shotgun (WGS) entry which is preliminary data.</text>
</comment>
<sequence length="84" mass="8410">MGAAAAPLGWLLNPTSYPIGGSGVTVGAMSFGSDGMVRTFAPWRQVVDLADPTGNSRSIVTPGQSGHSSAPTTTTSRRCTAGAS</sequence>
<organism evidence="2 3">
    <name type="scientific">Symbiobacterium thermophilum</name>
    <dbReference type="NCBI Taxonomy" id="2734"/>
    <lineage>
        <taxon>Bacteria</taxon>
        <taxon>Bacillati</taxon>
        <taxon>Bacillota</taxon>
        <taxon>Clostridia</taxon>
        <taxon>Eubacteriales</taxon>
        <taxon>Symbiobacteriaceae</taxon>
        <taxon>Symbiobacterium</taxon>
    </lineage>
</organism>
<evidence type="ECO:0000256" key="1">
    <source>
        <dbReference type="SAM" id="MobiDB-lite"/>
    </source>
</evidence>
<proteinExistence type="predicted"/>
<dbReference type="GO" id="GO:0016787">
    <property type="term" value="F:hydrolase activity"/>
    <property type="evidence" value="ECO:0007669"/>
    <property type="project" value="InterPro"/>
</dbReference>
<dbReference type="GO" id="GO:0017000">
    <property type="term" value="P:antibiotic biosynthetic process"/>
    <property type="evidence" value="ECO:0007669"/>
    <property type="project" value="InterPro"/>
</dbReference>
<evidence type="ECO:0000313" key="2">
    <source>
        <dbReference type="EMBL" id="OTA40768.1"/>
    </source>
</evidence>
<dbReference type="SUPFAM" id="SSF56235">
    <property type="entry name" value="N-terminal nucleophile aminohydrolases (Ntn hydrolases)"/>
    <property type="match status" value="1"/>
</dbReference>
<accession>A0A1Y2T335</accession>
<reference evidence="3" key="1">
    <citation type="submission" date="2016-04" db="EMBL/GenBank/DDBJ databases">
        <authorList>
            <person name="Antunes L.P."/>
            <person name="Martins L.F."/>
            <person name="Pereira R.V."/>
            <person name="Thomas A.M."/>
            <person name="Barbosa D."/>
            <person name="Nascimento L."/>
            <person name="Silva G.M."/>
            <person name="Condomitti G.W."/>
            <person name="Digiampietri L.A."/>
            <person name="Lombardi K.C."/>
            <person name="Ramos P.L."/>
            <person name="Quaggio R.B."/>
            <person name="Oliveira J.C."/>
            <person name="Pascon R.C."/>
            <person name="Cruz J.B."/>
            <person name="Silva A.M."/>
            <person name="Setubal J.C."/>
        </authorList>
    </citation>
    <scope>NUCLEOTIDE SEQUENCE [LARGE SCALE GENOMIC DNA]</scope>
</reference>
<evidence type="ECO:0000313" key="3">
    <source>
        <dbReference type="Proteomes" id="UP000194267"/>
    </source>
</evidence>
<dbReference type="Gene3D" id="3.60.20.10">
    <property type="entry name" value="Glutamine Phosphoribosylpyrophosphate, subunit 1, domain 1"/>
    <property type="match status" value="1"/>
</dbReference>
<name>A0A1Y2T335_SYMTR</name>
<dbReference type="InterPro" id="IPR029055">
    <property type="entry name" value="Ntn_hydrolases_N"/>
</dbReference>
<protein>
    <submittedName>
        <fullName evidence="2">Uncharacterized protein</fullName>
    </submittedName>
</protein>
<gene>
    <name evidence="2" type="ORF">A6D92_13525</name>
</gene>
<feature type="region of interest" description="Disordered" evidence="1">
    <location>
        <begin position="52"/>
        <end position="84"/>
    </location>
</feature>
<dbReference type="EMBL" id="LWLV01001215">
    <property type="protein sequence ID" value="OTA40768.1"/>
    <property type="molecule type" value="Genomic_DNA"/>
</dbReference>
<feature type="compositionally biased region" description="Polar residues" evidence="1">
    <location>
        <begin position="53"/>
        <end position="84"/>
    </location>
</feature>